<dbReference type="Gene3D" id="1.10.10.10">
    <property type="entry name" value="Winged helix-like DNA-binding domain superfamily/Winged helix DNA-binding domain"/>
    <property type="match status" value="1"/>
</dbReference>
<dbReference type="SUPFAM" id="SSF48452">
    <property type="entry name" value="TPR-like"/>
    <property type="match status" value="2"/>
</dbReference>
<feature type="domain" description="HTH luxR-type" evidence="1">
    <location>
        <begin position="720"/>
        <end position="785"/>
    </location>
</feature>
<name>A0A7W3LVB0_ACTNM</name>
<dbReference type="Gene3D" id="3.40.50.300">
    <property type="entry name" value="P-loop containing nucleotide triphosphate hydrolases"/>
    <property type="match status" value="1"/>
</dbReference>
<dbReference type="GO" id="GO:0003677">
    <property type="term" value="F:DNA binding"/>
    <property type="evidence" value="ECO:0007669"/>
    <property type="project" value="InterPro"/>
</dbReference>
<comment type="caution">
    <text evidence="2">The sequence shown here is derived from an EMBL/GenBank/DDBJ whole genome shotgun (WGS) entry which is preliminary data.</text>
</comment>
<dbReference type="Gene3D" id="1.25.40.10">
    <property type="entry name" value="Tetratricopeptide repeat domain"/>
    <property type="match status" value="1"/>
</dbReference>
<dbReference type="PANTHER" id="PTHR47691:SF3">
    <property type="entry name" value="HTH-TYPE TRANSCRIPTIONAL REGULATOR RV0890C-RELATED"/>
    <property type="match status" value="1"/>
</dbReference>
<protein>
    <submittedName>
        <fullName evidence="2">Non-specific serine/threonine protein kinase</fullName>
        <ecNumber evidence="2">2.7.11.1</ecNumber>
    </submittedName>
</protein>
<evidence type="ECO:0000313" key="3">
    <source>
        <dbReference type="Proteomes" id="UP000572680"/>
    </source>
</evidence>
<dbReference type="SMART" id="SM00421">
    <property type="entry name" value="HTH_LUXR"/>
    <property type="match status" value="1"/>
</dbReference>
<dbReference type="Pfam" id="PF00196">
    <property type="entry name" value="GerE"/>
    <property type="match status" value="1"/>
</dbReference>
<dbReference type="Proteomes" id="UP000572680">
    <property type="component" value="Unassembled WGS sequence"/>
</dbReference>
<dbReference type="GO" id="GO:0004674">
    <property type="term" value="F:protein serine/threonine kinase activity"/>
    <property type="evidence" value="ECO:0007669"/>
    <property type="project" value="UniProtKB-KW"/>
</dbReference>
<dbReference type="PROSITE" id="PS50043">
    <property type="entry name" value="HTH_LUXR_2"/>
    <property type="match status" value="1"/>
</dbReference>
<keyword evidence="2" id="KW-0808">Transferase</keyword>
<reference evidence="2 3" key="1">
    <citation type="submission" date="2020-08" db="EMBL/GenBank/DDBJ databases">
        <title>Genomic Encyclopedia of Type Strains, Phase IV (KMG-IV): sequencing the most valuable type-strain genomes for metagenomic binning, comparative biology and taxonomic classification.</title>
        <authorList>
            <person name="Goeker M."/>
        </authorList>
    </citation>
    <scope>NUCLEOTIDE SEQUENCE [LARGE SCALE GENOMIC DNA]</scope>
    <source>
        <strain evidence="2 3">DSM 44197</strain>
    </source>
</reference>
<dbReference type="AlphaFoldDB" id="A0A7W3LVB0"/>
<dbReference type="EMBL" id="JACJIA010000010">
    <property type="protein sequence ID" value="MBA8954983.1"/>
    <property type="molecule type" value="Genomic_DNA"/>
</dbReference>
<sequence length="786" mass="83478">MALTTLEQRSGRLPAELTSFVGRREELTEVGRLLERCRLVTLMGPGGVGKTRLAVHAAARARDRMPDGVCFVDLAAVRGPGLLPLAVAAALGLPDQVSGALLDTLASHLADRRMLLVLDTCEHLVDGCAILAEALLRSAPGLRVLATSRQPLDVAGEHTLMVAPLPCAGPAAPTGGVADDAPCDSTRLFADRAAAVVPGWRITDANRDAVAELCHRLDGIPLAIELAAVQLRALSVEETLQRLDSRILRIRGRRTTMSRHQTLRTAIDWSHELCTPGERLLWARLSVFAGDFDLATAEHVCCDADATDGTDHAGDGGLPVAEVFDVLAGLVAKSVVLRVERDGATRYRMLDTLREYGAERLAGLGDAERVRARAYTRFAALVRRAADALATGEQRDWLDWAHREQANLRAQYEFALRDDSADQMTRAALGMGRILALQGLIGEARHWADRLLAERGPGPGPAGTEMLALAAWLAAVQNDLAVSRDLVDRAEERARAAGDTRALGYAHQVRGTIAVYSGHPEEAIGLLTEARRLHEAAGTADVLVPIGEVFLAQACLAAGDVPAALGHSAATVAATGEAGEQWCHSYALCVHGLALLTTGDADGAARDLRAALRVKRDLRDRLGIALALDLLGAAVIADGDGAGGARLLGAAERCRSATGMGLFGPYHGMLRELVTGQARDLLGERGFEAACRDGRALDLDDAVAEALGERPRRPAPAVLNGSAGPSLTPRELQIAELVADGLTNREIADRLVIAKRTADSHVEHILAKLRFSSRSQIAEWFAGRAG</sequence>
<dbReference type="RefSeq" id="WP_182847000.1">
    <property type="nucleotide sequence ID" value="NZ_BAAALP010000071.1"/>
</dbReference>
<dbReference type="InterPro" id="IPR027417">
    <property type="entry name" value="P-loop_NTPase"/>
</dbReference>
<dbReference type="InterPro" id="IPR000792">
    <property type="entry name" value="Tscrpt_reg_LuxR_C"/>
</dbReference>
<proteinExistence type="predicted"/>
<organism evidence="2 3">
    <name type="scientific">Actinomadura namibiensis</name>
    <dbReference type="NCBI Taxonomy" id="182080"/>
    <lineage>
        <taxon>Bacteria</taxon>
        <taxon>Bacillati</taxon>
        <taxon>Actinomycetota</taxon>
        <taxon>Actinomycetes</taxon>
        <taxon>Streptosporangiales</taxon>
        <taxon>Thermomonosporaceae</taxon>
        <taxon>Actinomadura</taxon>
    </lineage>
</organism>
<dbReference type="PANTHER" id="PTHR47691">
    <property type="entry name" value="REGULATOR-RELATED"/>
    <property type="match status" value="1"/>
</dbReference>
<dbReference type="SUPFAM" id="SSF46894">
    <property type="entry name" value="C-terminal effector domain of the bipartite response regulators"/>
    <property type="match status" value="1"/>
</dbReference>
<dbReference type="InterPro" id="IPR011990">
    <property type="entry name" value="TPR-like_helical_dom_sf"/>
</dbReference>
<evidence type="ECO:0000259" key="1">
    <source>
        <dbReference type="PROSITE" id="PS50043"/>
    </source>
</evidence>
<gene>
    <name evidence="2" type="ORF">HNR61_006640</name>
</gene>
<evidence type="ECO:0000313" key="2">
    <source>
        <dbReference type="EMBL" id="MBA8954983.1"/>
    </source>
</evidence>
<dbReference type="InterPro" id="IPR016032">
    <property type="entry name" value="Sig_transdc_resp-reg_C-effctor"/>
</dbReference>
<keyword evidence="2" id="KW-0418">Kinase</keyword>
<dbReference type="EC" id="2.7.11.1" evidence="2"/>
<dbReference type="PRINTS" id="PR00038">
    <property type="entry name" value="HTHLUXR"/>
</dbReference>
<keyword evidence="3" id="KW-1185">Reference proteome</keyword>
<dbReference type="GO" id="GO:0006355">
    <property type="term" value="P:regulation of DNA-templated transcription"/>
    <property type="evidence" value="ECO:0007669"/>
    <property type="project" value="InterPro"/>
</dbReference>
<dbReference type="SUPFAM" id="SSF52540">
    <property type="entry name" value="P-loop containing nucleoside triphosphate hydrolases"/>
    <property type="match status" value="1"/>
</dbReference>
<keyword evidence="2" id="KW-0723">Serine/threonine-protein kinase</keyword>
<dbReference type="InterPro" id="IPR036388">
    <property type="entry name" value="WH-like_DNA-bd_sf"/>
</dbReference>
<dbReference type="CDD" id="cd06170">
    <property type="entry name" value="LuxR_C_like"/>
    <property type="match status" value="1"/>
</dbReference>
<dbReference type="PRINTS" id="PR00364">
    <property type="entry name" value="DISEASERSIST"/>
</dbReference>
<accession>A0A7W3LVB0</accession>